<keyword evidence="10 17" id="KW-1133">Transmembrane helix</keyword>
<keyword evidence="19" id="KW-1185">Reference proteome</keyword>
<evidence type="ECO:0000256" key="14">
    <source>
        <dbReference type="ARBA" id="ARBA00038540"/>
    </source>
</evidence>
<keyword evidence="11" id="KW-0007">Acetylation</keyword>
<protein>
    <recommendedName>
        <fullName evidence="15">Microsomal glutathione S-transferase 1</fullName>
        <ecNumber evidence="5">2.5.1.18</ecNumber>
    </recommendedName>
</protein>
<comment type="similarity">
    <text evidence="4">Belongs to the MAPEG family.</text>
</comment>
<evidence type="ECO:0000256" key="8">
    <source>
        <dbReference type="ARBA" id="ARBA00022787"/>
    </source>
</evidence>
<feature type="transmembrane region" description="Helical" evidence="17">
    <location>
        <begin position="12"/>
        <end position="33"/>
    </location>
</feature>
<dbReference type="Proteomes" id="UP000007110">
    <property type="component" value="Unassembled WGS sequence"/>
</dbReference>
<evidence type="ECO:0000256" key="15">
    <source>
        <dbReference type="ARBA" id="ARBA00039397"/>
    </source>
</evidence>
<dbReference type="InterPro" id="IPR023352">
    <property type="entry name" value="MAPEG-like_dom_sf"/>
</dbReference>
<dbReference type="FunFam" id="1.20.120.550:FF:000002">
    <property type="entry name" value="Microsomal glutathione S-transferase 1"/>
    <property type="match status" value="1"/>
</dbReference>
<feature type="transmembrane region" description="Helical" evidence="17">
    <location>
        <begin position="77"/>
        <end position="94"/>
    </location>
</feature>
<accession>A0A7M7FZV7</accession>
<feature type="transmembrane region" description="Helical" evidence="17">
    <location>
        <begin position="127"/>
        <end position="148"/>
    </location>
</feature>
<reference evidence="19" key="1">
    <citation type="submission" date="2015-02" db="EMBL/GenBank/DDBJ databases">
        <title>Genome sequencing for Strongylocentrotus purpuratus.</title>
        <authorList>
            <person name="Murali S."/>
            <person name="Liu Y."/>
            <person name="Vee V."/>
            <person name="English A."/>
            <person name="Wang M."/>
            <person name="Skinner E."/>
            <person name="Han Y."/>
            <person name="Muzny D.M."/>
            <person name="Worley K.C."/>
            <person name="Gibbs R.A."/>
        </authorList>
    </citation>
    <scope>NUCLEOTIDE SEQUENCE</scope>
</reference>
<dbReference type="GO" id="GO:0004364">
    <property type="term" value="F:glutathione transferase activity"/>
    <property type="evidence" value="ECO:0007669"/>
    <property type="project" value="UniProtKB-EC"/>
</dbReference>
<sequence>MAVIESEELSYFATYVSIVILKMVVLSPLTGYFRHQGNAFSNPEDMVSLKEKDRKPIFNDPMVERVRRCHLNDLENIVPFFALGLLYALTSGASTTTIVWHYRFFVVARLFHTIAYIGALPQPSRGLGFLVGLVVNVSMAVQILMYNANF</sequence>
<proteinExistence type="inferred from homology"/>
<dbReference type="InterPro" id="IPR001129">
    <property type="entry name" value="Membr-assoc_MAPEG"/>
</dbReference>
<comment type="subcellular location">
    <subcellularLocation>
        <location evidence="3">Endoplasmic reticulum membrane</location>
        <topology evidence="3">Multi-pass membrane protein</topology>
    </subcellularLocation>
    <subcellularLocation>
        <location evidence="2">Mitochondrion outer membrane</location>
    </subcellularLocation>
</comment>
<evidence type="ECO:0000256" key="16">
    <source>
        <dbReference type="ARBA" id="ARBA00049385"/>
    </source>
</evidence>
<evidence type="ECO:0000256" key="5">
    <source>
        <dbReference type="ARBA" id="ARBA00012452"/>
    </source>
</evidence>
<keyword evidence="7 17" id="KW-0812">Transmembrane</keyword>
<dbReference type="EnsemblMetazoa" id="XM_001180933">
    <property type="protein sequence ID" value="XP_001180933"/>
    <property type="gene ID" value="LOC753016"/>
</dbReference>
<dbReference type="SUPFAM" id="SSF161084">
    <property type="entry name" value="MAPEG domain-like"/>
    <property type="match status" value="1"/>
</dbReference>
<evidence type="ECO:0000256" key="11">
    <source>
        <dbReference type="ARBA" id="ARBA00022990"/>
    </source>
</evidence>
<evidence type="ECO:0000256" key="12">
    <source>
        <dbReference type="ARBA" id="ARBA00023128"/>
    </source>
</evidence>
<comment type="subunit">
    <text evidence="14">Homotrimer; The trimer binds only one molecule of glutathione.</text>
</comment>
<evidence type="ECO:0000256" key="17">
    <source>
        <dbReference type="SAM" id="Phobius"/>
    </source>
</evidence>
<dbReference type="InParanoid" id="A0A7M7FZV7"/>
<dbReference type="PANTHER" id="PTHR10689">
    <property type="entry name" value="MICROSOMAL GLUTATHIONE S-TRANSFERASE 1"/>
    <property type="match status" value="1"/>
</dbReference>
<dbReference type="RefSeq" id="XP_001180933.2">
    <property type="nucleotide sequence ID" value="XM_001180933.4"/>
</dbReference>
<evidence type="ECO:0000256" key="6">
    <source>
        <dbReference type="ARBA" id="ARBA00022679"/>
    </source>
</evidence>
<evidence type="ECO:0000256" key="2">
    <source>
        <dbReference type="ARBA" id="ARBA00004294"/>
    </source>
</evidence>
<dbReference type="GeneID" id="753016"/>
<dbReference type="AlphaFoldDB" id="A0A7M7FZV7"/>
<evidence type="ECO:0000313" key="18">
    <source>
        <dbReference type="EnsemblMetazoa" id="XP_001180933"/>
    </source>
</evidence>
<evidence type="ECO:0000256" key="4">
    <source>
        <dbReference type="ARBA" id="ARBA00010459"/>
    </source>
</evidence>
<organism evidence="18 19">
    <name type="scientific">Strongylocentrotus purpuratus</name>
    <name type="common">Purple sea urchin</name>
    <dbReference type="NCBI Taxonomy" id="7668"/>
    <lineage>
        <taxon>Eukaryota</taxon>
        <taxon>Metazoa</taxon>
        <taxon>Echinodermata</taxon>
        <taxon>Eleutherozoa</taxon>
        <taxon>Echinozoa</taxon>
        <taxon>Echinoidea</taxon>
        <taxon>Euechinoidea</taxon>
        <taxon>Echinacea</taxon>
        <taxon>Camarodonta</taxon>
        <taxon>Echinidea</taxon>
        <taxon>Strongylocentrotidae</taxon>
        <taxon>Strongylocentrotus</taxon>
    </lineage>
</organism>
<comment type="catalytic activity">
    <reaction evidence="16">
        <text>RX + glutathione = an S-substituted glutathione + a halide anion + H(+)</text>
        <dbReference type="Rhea" id="RHEA:16437"/>
        <dbReference type="ChEBI" id="CHEBI:15378"/>
        <dbReference type="ChEBI" id="CHEBI:16042"/>
        <dbReference type="ChEBI" id="CHEBI:17792"/>
        <dbReference type="ChEBI" id="CHEBI:57925"/>
        <dbReference type="ChEBI" id="CHEBI:90779"/>
        <dbReference type="EC" id="2.5.1.18"/>
    </reaction>
    <physiologicalReaction direction="left-to-right" evidence="16">
        <dbReference type="Rhea" id="RHEA:16438"/>
    </physiologicalReaction>
</comment>
<dbReference type="InterPro" id="IPR040162">
    <property type="entry name" value="MGST1-like"/>
</dbReference>
<dbReference type="OrthoDB" id="193139at2759"/>
<keyword evidence="12" id="KW-0496">Mitochondrion</keyword>
<name>A0A7M7FZV7_STRPU</name>
<evidence type="ECO:0000256" key="10">
    <source>
        <dbReference type="ARBA" id="ARBA00022989"/>
    </source>
</evidence>
<evidence type="ECO:0000256" key="1">
    <source>
        <dbReference type="ARBA" id="ARBA00003701"/>
    </source>
</evidence>
<keyword evidence="6" id="KW-0808">Transferase</keyword>
<evidence type="ECO:0000256" key="3">
    <source>
        <dbReference type="ARBA" id="ARBA00004477"/>
    </source>
</evidence>
<dbReference type="OMA" id="AGARIMH"/>
<dbReference type="GO" id="GO:0005789">
    <property type="term" value="C:endoplasmic reticulum membrane"/>
    <property type="evidence" value="ECO:0007669"/>
    <property type="project" value="UniProtKB-SubCell"/>
</dbReference>
<evidence type="ECO:0000256" key="9">
    <source>
        <dbReference type="ARBA" id="ARBA00022824"/>
    </source>
</evidence>
<reference evidence="18" key="2">
    <citation type="submission" date="2021-01" db="UniProtKB">
        <authorList>
            <consortium name="EnsemblMetazoa"/>
        </authorList>
    </citation>
    <scope>IDENTIFICATION</scope>
</reference>
<dbReference type="PANTHER" id="PTHR10689:SF6">
    <property type="entry name" value="MICROSOMAL GLUTATHIONE S-TRANSFERASE 1"/>
    <property type="match status" value="1"/>
</dbReference>
<dbReference type="Pfam" id="PF01124">
    <property type="entry name" value="MAPEG"/>
    <property type="match status" value="1"/>
</dbReference>
<keyword evidence="8" id="KW-1000">Mitochondrion outer membrane</keyword>
<dbReference type="Gene3D" id="1.20.120.550">
    <property type="entry name" value="Membrane associated eicosanoid/glutathione metabolism-like domain"/>
    <property type="match status" value="1"/>
</dbReference>
<evidence type="ECO:0000256" key="7">
    <source>
        <dbReference type="ARBA" id="ARBA00022692"/>
    </source>
</evidence>
<keyword evidence="9" id="KW-0256">Endoplasmic reticulum</keyword>
<dbReference type="FunCoup" id="A0A7M7FZV7">
    <property type="interactions" value="424"/>
</dbReference>
<evidence type="ECO:0000313" key="19">
    <source>
        <dbReference type="Proteomes" id="UP000007110"/>
    </source>
</evidence>
<dbReference type="EC" id="2.5.1.18" evidence="5"/>
<dbReference type="GO" id="GO:0005741">
    <property type="term" value="C:mitochondrial outer membrane"/>
    <property type="evidence" value="ECO:0007669"/>
    <property type="project" value="UniProtKB-SubCell"/>
</dbReference>
<comment type="function">
    <text evidence="1">Conjugation of reduced glutathione to a wide number of exogenous and endogenous hydrophobic electrophiles.</text>
</comment>
<dbReference type="KEGG" id="spu:753016"/>
<evidence type="ECO:0000256" key="13">
    <source>
        <dbReference type="ARBA" id="ARBA00023136"/>
    </source>
</evidence>
<keyword evidence="13 17" id="KW-0472">Membrane</keyword>